<dbReference type="EMBL" id="JAKMUZ010000014">
    <property type="protein sequence ID" value="MCZ9296547.1"/>
    <property type="molecule type" value="Genomic_DNA"/>
</dbReference>
<dbReference type="Pfam" id="PF00188">
    <property type="entry name" value="CAP"/>
    <property type="match status" value="1"/>
</dbReference>
<proteinExistence type="predicted"/>
<dbReference type="PANTHER" id="PTHR31157">
    <property type="entry name" value="SCP DOMAIN-CONTAINING PROTEIN"/>
    <property type="match status" value="1"/>
</dbReference>
<dbReference type="CDD" id="cd05379">
    <property type="entry name" value="CAP_bacterial"/>
    <property type="match status" value="1"/>
</dbReference>
<feature type="signal peptide" evidence="1">
    <location>
        <begin position="1"/>
        <end position="30"/>
    </location>
</feature>
<organism evidence="3 4">
    <name type="scientific">Corynebacterium yonathiae</name>
    <dbReference type="NCBI Taxonomy" id="2913504"/>
    <lineage>
        <taxon>Bacteria</taxon>
        <taxon>Bacillati</taxon>
        <taxon>Actinomycetota</taxon>
        <taxon>Actinomycetes</taxon>
        <taxon>Mycobacteriales</taxon>
        <taxon>Corynebacteriaceae</taxon>
        <taxon>Corynebacterium</taxon>
    </lineage>
</organism>
<evidence type="ECO:0000313" key="3">
    <source>
        <dbReference type="EMBL" id="MCZ9296547.1"/>
    </source>
</evidence>
<evidence type="ECO:0000259" key="2">
    <source>
        <dbReference type="Pfam" id="PF00188"/>
    </source>
</evidence>
<evidence type="ECO:0000313" key="4">
    <source>
        <dbReference type="Proteomes" id="UP001146439"/>
    </source>
</evidence>
<feature type="domain" description="SCP" evidence="2">
    <location>
        <begin position="72"/>
        <end position="180"/>
    </location>
</feature>
<dbReference type="PANTHER" id="PTHR31157:SF1">
    <property type="entry name" value="SCP DOMAIN-CONTAINING PROTEIN"/>
    <property type="match status" value="1"/>
</dbReference>
<dbReference type="RefSeq" id="WP_269966450.1">
    <property type="nucleotide sequence ID" value="NZ_JAKMUZ010000014.1"/>
</dbReference>
<feature type="chain" id="PRO_5040974876" evidence="1">
    <location>
        <begin position="31"/>
        <end position="182"/>
    </location>
</feature>
<reference evidence="3" key="1">
    <citation type="submission" date="2022-02" db="EMBL/GenBank/DDBJ databases">
        <title>Corynebacterium sp. from urogenital microbiome.</title>
        <authorList>
            <person name="Cappelli E.A."/>
            <person name="Ribeiro T.G."/>
            <person name="Peixe L."/>
        </authorList>
    </citation>
    <scope>NUCLEOTIDE SEQUENCE</scope>
    <source>
        <strain evidence="3">C21Ua_68</strain>
    </source>
</reference>
<name>A0A9X3LYP5_9CORY</name>
<dbReference type="AlphaFoldDB" id="A0A9X3LYP5"/>
<dbReference type="Gene3D" id="3.40.33.10">
    <property type="entry name" value="CAP"/>
    <property type="match status" value="1"/>
</dbReference>
<accession>A0A9X3LYP5</accession>
<sequence>MLIPKPAKFATPIAVTLALIAGGIAAPAQAQTASSDLSSDTVSANGLSSQASSKVASIEPNAVRAESIYIHTNGVRIVNGRKPVRKSPALNHLSQDWANHLAQEGELQHRPNHWEYYPSSIPAGGENVLQAWDDYSNAQLVKLWADSPGHRKILLDPDAKSVGIGVAKDKDGKLFAVQNFGR</sequence>
<dbReference type="InterPro" id="IPR035940">
    <property type="entry name" value="CAP_sf"/>
</dbReference>
<dbReference type="InterPro" id="IPR014044">
    <property type="entry name" value="CAP_dom"/>
</dbReference>
<evidence type="ECO:0000256" key="1">
    <source>
        <dbReference type="SAM" id="SignalP"/>
    </source>
</evidence>
<dbReference type="SUPFAM" id="SSF55797">
    <property type="entry name" value="PR-1-like"/>
    <property type="match status" value="1"/>
</dbReference>
<protein>
    <submittedName>
        <fullName evidence="3">CAP domain-containing protein</fullName>
    </submittedName>
</protein>
<keyword evidence="1" id="KW-0732">Signal</keyword>
<comment type="caution">
    <text evidence="3">The sequence shown here is derived from an EMBL/GenBank/DDBJ whole genome shotgun (WGS) entry which is preliminary data.</text>
</comment>
<dbReference type="Proteomes" id="UP001146439">
    <property type="component" value="Unassembled WGS sequence"/>
</dbReference>
<gene>
    <name evidence="3" type="ORF">L8V22_08255</name>
</gene>